<dbReference type="Pfam" id="PF24827">
    <property type="entry name" value="AstE_AspA_cat"/>
    <property type="match status" value="1"/>
</dbReference>
<keyword evidence="2" id="KW-0479">Metal-binding</keyword>
<organism evidence="6 7">
    <name type="scientific">Pelagibacterium flavum</name>
    <dbReference type="NCBI Taxonomy" id="2984530"/>
    <lineage>
        <taxon>Bacteria</taxon>
        <taxon>Pseudomonadati</taxon>
        <taxon>Pseudomonadota</taxon>
        <taxon>Alphaproteobacteria</taxon>
        <taxon>Hyphomicrobiales</taxon>
        <taxon>Devosiaceae</taxon>
        <taxon>Pelagibacterium</taxon>
    </lineage>
</organism>
<dbReference type="Gene3D" id="2.40.50.100">
    <property type="match status" value="1"/>
</dbReference>
<dbReference type="InterPro" id="IPR053138">
    <property type="entry name" value="N-alpha-Ac-DABA_deacetylase"/>
</dbReference>
<comment type="cofactor">
    <cofactor evidence="1">
        <name>Zn(2+)</name>
        <dbReference type="ChEBI" id="CHEBI:29105"/>
    </cofactor>
</comment>
<evidence type="ECO:0000256" key="2">
    <source>
        <dbReference type="ARBA" id="ARBA00022723"/>
    </source>
</evidence>
<dbReference type="Gene3D" id="3.40.630.10">
    <property type="entry name" value="Zn peptidases"/>
    <property type="match status" value="1"/>
</dbReference>
<gene>
    <name evidence="6" type="ORF">OF122_05540</name>
</gene>
<accession>A0ABY6IRI1</accession>
<evidence type="ECO:0000256" key="3">
    <source>
        <dbReference type="ARBA" id="ARBA00022801"/>
    </source>
</evidence>
<keyword evidence="3" id="KW-0378">Hydrolase</keyword>
<keyword evidence="7" id="KW-1185">Reference proteome</keyword>
<dbReference type="EMBL" id="CP107716">
    <property type="protein sequence ID" value="UYQ73225.1"/>
    <property type="molecule type" value="Genomic_DNA"/>
</dbReference>
<feature type="domain" description="Succinylglutamate desuccinylase/Aspartoacylase catalytic" evidence="5">
    <location>
        <begin position="33"/>
        <end position="180"/>
    </location>
</feature>
<dbReference type="SUPFAM" id="SSF53187">
    <property type="entry name" value="Zn-dependent exopeptidases"/>
    <property type="match status" value="1"/>
</dbReference>
<dbReference type="Proteomes" id="UP001163882">
    <property type="component" value="Chromosome"/>
</dbReference>
<evidence type="ECO:0000313" key="7">
    <source>
        <dbReference type="Proteomes" id="UP001163882"/>
    </source>
</evidence>
<dbReference type="CDD" id="cd06250">
    <property type="entry name" value="M14_PaAOTO_like"/>
    <property type="match status" value="1"/>
</dbReference>
<sequence length="378" mass="41199">MAFDRITHTIDADAPGTTTQLTLFKVGPADAATKIYMQAALHADEQPGIMALHHLLPLLKSADEKGELSARFTIFPMVNPFGMGQRVFEDHVGRYDFRSGTNFNRRWPDLFAAVDTEIASKLTNDAAANVAIIRQAVRDWLDAQRPTTAMQKLRHLVMTEAYDADYVLDLHCDNEALVHLFVTPDSMAELGALADHMGSVAQLTAEDSGGGSFDEVWPSLWTRLRQAYPDKPIPFSARAATLEYRGQPDVFDHIGKDDAARLYAFFQAKGFASGTPPEIEPAPAPTPLTATEMLRVDKAGLLAYRVELGDHVEKGQPIADLIALDGPGAFTERTPVLAGTSGRVISRNVAKFVVPGNSIAKIVGTEPLASRQGYLLED</sequence>
<dbReference type="RefSeq" id="WP_264226813.1">
    <property type="nucleotide sequence ID" value="NZ_CP107716.1"/>
</dbReference>
<reference evidence="6" key="1">
    <citation type="submission" date="2022-10" db="EMBL/GenBank/DDBJ databases">
        <title>YIM 151497 complete genome.</title>
        <authorList>
            <person name="Chen X."/>
        </authorList>
    </citation>
    <scope>NUCLEOTIDE SEQUENCE</scope>
    <source>
        <strain evidence="6">YIM 151497</strain>
    </source>
</reference>
<evidence type="ECO:0000256" key="1">
    <source>
        <dbReference type="ARBA" id="ARBA00001947"/>
    </source>
</evidence>
<dbReference type="PANTHER" id="PTHR37326">
    <property type="entry name" value="BLL3975 PROTEIN"/>
    <property type="match status" value="1"/>
</dbReference>
<dbReference type="InterPro" id="IPR055438">
    <property type="entry name" value="AstE_AspA_cat"/>
</dbReference>
<evidence type="ECO:0000256" key="4">
    <source>
        <dbReference type="ARBA" id="ARBA00022833"/>
    </source>
</evidence>
<protein>
    <submittedName>
        <fullName evidence="6">Succinylglutamate desuccinylase/aspartoacylase family protein</fullName>
    </submittedName>
</protein>
<evidence type="ECO:0000259" key="5">
    <source>
        <dbReference type="Pfam" id="PF24827"/>
    </source>
</evidence>
<dbReference type="PANTHER" id="PTHR37326:SF1">
    <property type="entry name" value="BLL3975 PROTEIN"/>
    <property type="match status" value="1"/>
</dbReference>
<evidence type="ECO:0000313" key="6">
    <source>
        <dbReference type="EMBL" id="UYQ73225.1"/>
    </source>
</evidence>
<name>A0ABY6IRI1_9HYPH</name>
<keyword evidence="4" id="KW-0862">Zinc</keyword>
<proteinExistence type="predicted"/>